<dbReference type="EMBL" id="BSFJ01000031">
    <property type="protein sequence ID" value="GLK73663.1"/>
    <property type="molecule type" value="Genomic_DNA"/>
</dbReference>
<accession>A0A9W6N0Z2</accession>
<comment type="caution">
    <text evidence="2">The sequence shown here is derived from an EMBL/GenBank/DDBJ whole genome shotgun (WGS) entry which is preliminary data.</text>
</comment>
<feature type="compositionally biased region" description="Polar residues" evidence="1">
    <location>
        <begin position="34"/>
        <end position="43"/>
    </location>
</feature>
<evidence type="ECO:0000313" key="2">
    <source>
        <dbReference type="EMBL" id="GLK73663.1"/>
    </source>
</evidence>
<dbReference type="AlphaFoldDB" id="A0A9W6N0Z2"/>
<organism evidence="2 3">
    <name type="scientific">Ancylobacter dichloromethanicus</name>
    <dbReference type="NCBI Taxonomy" id="518825"/>
    <lineage>
        <taxon>Bacteria</taxon>
        <taxon>Pseudomonadati</taxon>
        <taxon>Pseudomonadota</taxon>
        <taxon>Alphaproteobacteria</taxon>
        <taxon>Hyphomicrobiales</taxon>
        <taxon>Xanthobacteraceae</taxon>
        <taxon>Ancylobacter</taxon>
    </lineage>
</organism>
<proteinExistence type="predicted"/>
<evidence type="ECO:0000256" key="1">
    <source>
        <dbReference type="SAM" id="MobiDB-lite"/>
    </source>
</evidence>
<feature type="region of interest" description="Disordered" evidence="1">
    <location>
        <begin position="1"/>
        <end position="84"/>
    </location>
</feature>
<evidence type="ECO:0000313" key="3">
    <source>
        <dbReference type="Proteomes" id="UP001143370"/>
    </source>
</evidence>
<dbReference type="Proteomes" id="UP001143370">
    <property type="component" value="Unassembled WGS sequence"/>
</dbReference>
<reference evidence="2" key="2">
    <citation type="submission" date="2023-01" db="EMBL/GenBank/DDBJ databases">
        <authorList>
            <person name="Sun Q."/>
            <person name="Evtushenko L."/>
        </authorList>
    </citation>
    <scope>NUCLEOTIDE SEQUENCE</scope>
    <source>
        <strain evidence="2">VKM B-2484</strain>
    </source>
</reference>
<name>A0A9W6N0Z2_9HYPH</name>
<gene>
    <name evidence="2" type="ORF">GCM10017643_37810</name>
</gene>
<protein>
    <submittedName>
        <fullName evidence="2">Uncharacterized protein</fullName>
    </submittedName>
</protein>
<keyword evidence="3" id="KW-1185">Reference proteome</keyword>
<sequence length="189" mass="21032">MIVLKDLGRLPIGAGPAAALKPRVGLPPFGRPSLTRNRPSPTTKARPERRNDTPQPDTWSPRGPGEAERGMNSAGMPTFRNPNRATLGEENAVFGSLKSWLDRRRAIRRRWQADACRLVRGDERNAYYEAQRLAARARVAGRVGEFAHWAKVAAEVARISHRAEMDLARVQAIVDEDLRCGDERSQDSS</sequence>
<reference evidence="2" key="1">
    <citation type="journal article" date="2014" name="Int. J. Syst. Evol. Microbiol.">
        <title>Complete genome sequence of Corynebacterium casei LMG S-19264T (=DSM 44701T), isolated from a smear-ripened cheese.</title>
        <authorList>
            <consortium name="US DOE Joint Genome Institute (JGI-PGF)"/>
            <person name="Walter F."/>
            <person name="Albersmeier A."/>
            <person name="Kalinowski J."/>
            <person name="Ruckert C."/>
        </authorList>
    </citation>
    <scope>NUCLEOTIDE SEQUENCE</scope>
    <source>
        <strain evidence="2">VKM B-2484</strain>
    </source>
</reference>